<feature type="repeat" description="WD" evidence="3">
    <location>
        <begin position="971"/>
        <end position="1003"/>
    </location>
</feature>
<keyword evidence="1 3" id="KW-0853">WD repeat</keyword>
<dbReference type="Pfam" id="PF12770">
    <property type="entry name" value="CHAT"/>
    <property type="match status" value="1"/>
</dbReference>
<dbReference type="PROSITE" id="PS50294">
    <property type="entry name" value="WD_REPEATS_REGION"/>
    <property type="match status" value="14"/>
</dbReference>
<feature type="repeat" description="WD" evidence="3">
    <location>
        <begin position="930"/>
        <end position="962"/>
    </location>
</feature>
<feature type="repeat" description="WD" evidence="3">
    <location>
        <begin position="1217"/>
        <end position="1258"/>
    </location>
</feature>
<evidence type="ECO:0000256" key="2">
    <source>
        <dbReference type="ARBA" id="ARBA00022737"/>
    </source>
</evidence>
<feature type="domain" description="CHAT" evidence="5">
    <location>
        <begin position="170"/>
        <end position="359"/>
    </location>
</feature>
<evidence type="ECO:0000259" key="6">
    <source>
        <dbReference type="Pfam" id="PF20703"/>
    </source>
</evidence>
<accession>A0AAP5M8P7</accession>
<comment type="caution">
    <text evidence="7">The sequence shown here is derived from an EMBL/GenBank/DDBJ whole genome shotgun (WGS) entry which is preliminary data.</text>
</comment>
<evidence type="ECO:0000313" key="7">
    <source>
        <dbReference type="EMBL" id="MDR9893838.1"/>
    </source>
</evidence>
<feature type="repeat" description="WD" evidence="3">
    <location>
        <begin position="1258"/>
        <end position="1289"/>
    </location>
</feature>
<dbReference type="SUPFAM" id="SSF52540">
    <property type="entry name" value="P-loop containing nucleoside triphosphate hydrolases"/>
    <property type="match status" value="1"/>
</dbReference>
<dbReference type="SUPFAM" id="SSF50978">
    <property type="entry name" value="WD40 repeat-like"/>
    <property type="match status" value="2"/>
</dbReference>
<dbReference type="InterPro" id="IPR036322">
    <property type="entry name" value="WD40_repeat_dom_sf"/>
</dbReference>
<dbReference type="PANTHER" id="PTHR22847">
    <property type="entry name" value="WD40 REPEAT PROTEIN"/>
    <property type="match status" value="1"/>
</dbReference>
<dbReference type="Pfam" id="PF20703">
    <property type="entry name" value="nSTAND1"/>
    <property type="match status" value="1"/>
</dbReference>
<feature type="repeat" description="WD" evidence="3">
    <location>
        <begin position="1012"/>
        <end position="1044"/>
    </location>
</feature>
<organism evidence="7 8">
    <name type="scientific">Aetokthonos hydrillicola Thurmond2011</name>
    <dbReference type="NCBI Taxonomy" id="2712845"/>
    <lineage>
        <taxon>Bacteria</taxon>
        <taxon>Bacillati</taxon>
        <taxon>Cyanobacteriota</taxon>
        <taxon>Cyanophyceae</taxon>
        <taxon>Nostocales</taxon>
        <taxon>Hapalosiphonaceae</taxon>
        <taxon>Aetokthonos</taxon>
    </lineage>
</organism>
<name>A0AAP5M8P7_9CYAN</name>
<feature type="repeat" description="WD" evidence="3">
    <location>
        <begin position="1094"/>
        <end position="1126"/>
    </location>
</feature>
<reference evidence="8" key="1">
    <citation type="journal article" date="2021" name="Science">
        <title>Hunting the eagle killer: A cyanobacterial neurotoxin causes vacuolar myelinopathy.</title>
        <authorList>
            <person name="Breinlinger S."/>
            <person name="Phillips T.J."/>
            <person name="Haram B.N."/>
            <person name="Mares J."/>
            <person name="Martinez Yerena J.A."/>
            <person name="Hrouzek P."/>
            <person name="Sobotka R."/>
            <person name="Henderson W.M."/>
            <person name="Schmieder P."/>
            <person name="Williams S.M."/>
            <person name="Lauderdale J.D."/>
            <person name="Wilde H.D."/>
            <person name="Gerrin W."/>
            <person name="Kust A."/>
            <person name="Washington J.W."/>
            <person name="Wagner C."/>
            <person name="Geier B."/>
            <person name="Liebeke M."/>
            <person name="Enke H."/>
            <person name="Niedermeyer T.H.J."/>
            <person name="Wilde S.B."/>
        </authorList>
    </citation>
    <scope>NUCLEOTIDE SEQUENCE [LARGE SCALE GENOMIC DNA]</scope>
    <source>
        <strain evidence="8">Thurmond2011</strain>
    </source>
</reference>
<feature type="repeat" description="WD" evidence="3">
    <location>
        <begin position="1463"/>
        <end position="1497"/>
    </location>
</feature>
<keyword evidence="4" id="KW-1133">Transmembrane helix</keyword>
<dbReference type="Proteomes" id="UP000667802">
    <property type="component" value="Unassembled WGS sequence"/>
</dbReference>
<dbReference type="Gene3D" id="3.40.50.300">
    <property type="entry name" value="P-loop containing nucleotide triphosphate hydrolases"/>
    <property type="match status" value="1"/>
</dbReference>
<sequence length="1556" mass="172847">MSKTVVINPGNGDLHNGFPIVTVQLWVGDHSFPEQFVGSLPPAPNLLELYRNWQSTYQALCVRKHLRSDLTIDEDDDELEIDSAGITHVSEVSFSHLCQKLQDDMNRWLGSIEFQNISRQVRSRLASSGTRSHLNPAEEIRVILETNDDLLRRLPWHRSDFHRDYTLAEIALSSPEYKRSSILRPSTISRKKVRILAILGNTKGIDLSTETKFLNNIPDAEVVFLVNPSRVEFNQHLWDPMGWDILFFAGHSQTEYQTGRIYINENETKNSLTIEQLEEALKAAIEKGLRLAIFNSCDGLGLANALEKFNIPAVIVMREPVPNCVAEEFFKQFISGFAVEQLPLYLAVQQARRKLQGLEDDFPGASWLPVICHNPSVEPPTWLQLGGNPACPYRGLFAFQEEDAHLFFGREQFTGDLVAAVRRKPLVAVVGASGSGKSSVVFAGLVPQLKKDTLVQWQIISFRPLNNPFEALAKAIAPFHFGDNFKSYVYPLAESELVISIKHDGLALYKIIEKLVQQNPGTRLVLIVDQFEELYTQCLEEDRQLFLNALLKAVRLAPAFTLVITLRADFYGYALSDRAFSDALQGAVLNLGPMSSEELCSCIEKPATKMQVGLENRLTNKLIHALQGQPGRLPLLEFALTQLWSKQTQGWLTHQGYEEIGGVEQALANHAEQVYAQLNEADRARAQRIFMQLVSLGEGVETTRRLATREEVQPENWDLVTSLASSRLVVTNRNESTNKETVEIVHETLIKSWGRLEYWLQSDGEFRRWQEQLRATICQWENTNKDEGVLLRGKPLADAEYCQSQRFMELTQGERNFISASLALRDNEIKKQKQRRQLIIYLLTGGLVLALSLAGVALWQWRKARVNEIRAITTSSEALSDSNNKLDALIEAITALQKLKTVGRVDKDLNNRVESVLKKAIYGVVEHNRLLGHGETVNAVAFSPDDQIIASASDDKTVKLWNYDGKMLATLYGHSDKVNAVAFSPDGQTIATVSDDKTVKLWKRNGTELTTLNGHADRVYGVAFSPDGQTIATASADNTVKLWNRDGGLLRTLNSHTDRVRSVAFSPDGQIIATASRDNTVKLWRRDGLLLRTLNGHTDEVRAVAFSPDGKTIASASLDKTLKLWDQNGKLLTTINNNGNRVFGVAFSLDGQTIATANGDRKVTLWNREGVVLNTLDGHSDIVYAVTFSHNNQTIASAGSDKTIRLWKLRGNLLTTLHGHSGRVWSVAFSPDGQTIATTSDDSTAKLWRLDGTEVRTLKGHKAGVWSVAFSPDGQAIATASRDKTIKLWTSSGVLLKTLNGHTGVVNAVAFSPNGKMIASASDDKTIRLWTSNGKLLRTLNGHNDQVWGVAFSPDSKTIASSSRDKTVKLWTLDGTELTTLKGHNSAVRSVAFSGDNKIIATASWDKTVKLWTRDGMLLRTLSDHNGAVYGVAFSPDGQAIASSSLDKTVNIWTREGKLVTTLNSHSDIVSNVAFSPDGKIIASASDDKTVILWDLDRVVAFDKLLTYACGWVSDYLRTNVEQDSLQNAHLLCDGIKLNFSQHTNLVSARPSRIVY</sequence>
<evidence type="ECO:0000256" key="3">
    <source>
        <dbReference type="PROSITE-ProRule" id="PRU00221"/>
    </source>
</evidence>
<dbReference type="InterPro" id="IPR015943">
    <property type="entry name" value="WD40/YVTN_repeat-like_dom_sf"/>
</dbReference>
<dbReference type="PANTHER" id="PTHR22847:SF637">
    <property type="entry name" value="WD REPEAT DOMAIN 5B"/>
    <property type="match status" value="1"/>
</dbReference>
<feature type="domain" description="Novel STAND NTPase 1" evidence="6">
    <location>
        <begin position="392"/>
        <end position="787"/>
    </location>
</feature>
<dbReference type="Pfam" id="PF00400">
    <property type="entry name" value="WD40"/>
    <property type="match status" value="14"/>
</dbReference>
<feature type="repeat" description="WD" evidence="3">
    <location>
        <begin position="1299"/>
        <end position="1330"/>
    </location>
</feature>
<feature type="repeat" description="WD" evidence="3">
    <location>
        <begin position="1053"/>
        <end position="1084"/>
    </location>
</feature>
<feature type="repeat" description="WD" evidence="3">
    <location>
        <begin position="1340"/>
        <end position="1381"/>
    </location>
</feature>
<dbReference type="InterPro" id="IPR019775">
    <property type="entry name" value="WD40_repeat_CS"/>
</dbReference>
<dbReference type="PROSITE" id="PS50082">
    <property type="entry name" value="WD_REPEATS_2"/>
    <property type="match status" value="14"/>
</dbReference>
<feature type="repeat" description="WD" evidence="3">
    <location>
        <begin position="1381"/>
        <end position="1412"/>
    </location>
</feature>
<evidence type="ECO:0000256" key="1">
    <source>
        <dbReference type="ARBA" id="ARBA00022574"/>
    </source>
</evidence>
<keyword evidence="8" id="KW-1185">Reference proteome</keyword>
<dbReference type="InterPro" id="IPR027417">
    <property type="entry name" value="P-loop_NTPase"/>
</dbReference>
<evidence type="ECO:0000256" key="4">
    <source>
        <dbReference type="SAM" id="Phobius"/>
    </source>
</evidence>
<keyword evidence="4" id="KW-0472">Membrane</keyword>
<dbReference type="EMBL" id="JAALHA020000001">
    <property type="protein sequence ID" value="MDR9893838.1"/>
    <property type="molecule type" value="Genomic_DNA"/>
</dbReference>
<evidence type="ECO:0000259" key="5">
    <source>
        <dbReference type="Pfam" id="PF12770"/>
    </source>
</evidence>
<feature type="repeat" description="WD" evidence="3">
    <location>
        <begin position="1176"/>
        <end position="1210"/>
    </location>
</feature>
<feature type="repeat" description="WD" evidence="3">
    <location>
        <begin position="1135"/>
        <end position="1167"/>
    </location>
</feature>
<dbReference type="CDD" id="cd00200">
    <property type="entry name" value="WD40"/>
    <property type="match status" value="2"/>
</dbReference>
<dbReference type="InterPro" id="IPR001680">
    <property type="entry name" value="WD40_rpt"/>
</dbReference>
<keyword evidence="2" id="KW-0677">Repeat</keyword>
<dbReference type="PROSITE" id="PS00678">
    <property type="entry name" value="WD_REPEATS_1"/>
    <property type="match status" value="1"/>
</dbReference>
<dbReference type="RefSeq" id="WP_310833511.1">
    <property type="nucleotide sequence ID" value="NZ_JAALHA020000001.1"/>
</dbReference>
<feature type="repeat" description="WD" evidence="3">
    <location>
        <begin position="1422"/>
        <end position="1453"/>
    </location>
</feature>
<dbReference type="SMART" id="SM00320">
    <property type="entry name" value="WD40"/>
    <property type="match status" value="14"/>
</dbReference>
<keyword evidence="4" id="KW-0812">Transmembrane</keyword>
<dbReference type="InterPro" id="IPR024983">
    <property type="entry name" value="CHAT_dom"/>
</dbReference>
<protein>
    <submittedName>
        <fullName evidence="7">CHAT domain-containing protein</fullName>
    </submittedName>
</protein>
<proteinExistence type="predicted"/>
<dbReference type="PRINTS" id="PR00320">
    <property type="entry name" value="GPROTEINBRPT"/>
</dbReference>
<dbReference type="Gene3D" id="2.130.10.10">
    <property type="entry name" value="YVTN repeat-like/Quinoprotein amine dehydrogenase"/>
    <property type="match status" value="6"/>
</dbReference>
<dbReference type="InterPro" id="IPR049052">
    <property type="entry name" value="nSTAND1"/>
</dbReference>
<feature type="transmembrane region" description="Helical" evidence="4">
    <location>
        <begin position="838"/>
        <end position="861"/>
    </location>
</feature>
<evidence type="ECO:0000313" key="8">
    <source>
        <dbReference type="Proteomes" id="UP000667802"/>
    </source>
</evidence>
<dbReference type="InterPro" id="IPR020472">
    <property type="entry name" value="WD40_PAC1"/>
</dbReference>
<gene>
    <name evidence="7" type="ORF">G7B40_004515</name>
</gene>